<accession>A0A7J4XM05</accession>
<sequence>MEELESIKESMQRQNGLVKLTDEKGEPMVYDEEKNLFISDLVIDKEGAVCALVPLGHFSDDTIRYIEKLVS</sequence>
<name>A0A7J4XM05_9BACE</name>
<dbReference type="AlphaFoldDB" id="A0A7J4XM05"/>
<reference evidence="1 2" key="1">
    <citation type="journal article" date="2019" name="Nat. Med.">
        <title>A library of human gut bacterial isolates paired with longitudinal multiomics data enables mechanistic microbiome research.</title>
        <authorList>
            <person name="Poyet M."/>
            <person name="Groussin M."/>
            <person name="Gibbons S.M."/>
            <person name="Avila-Pacheco J."/>
            <person name="Jiang X."/>
            <person name="Kearney S.M."/>
            <person name="Perrotta A.R."/>
            <person name="Berdy B."/>
            <person name="Zhao S."/>
            <person name="Lieberman T.D."/>
            <person name="Swanson P.K."/>
            <person name="Smith M."/>
            <person name="Roesemann S."/>
            <person name="Alexander J.E."/>
            <person name="Rich S.A."/>
            <person name="Livny J."/>
            <person name="Vlamakis H."/>
            <person name="Clish C."/>
            <person name="Bullock K."/>
            <person name="Deik A."/>
            <person name="Scott J."/>
            <person name="Pierce K.A."/>
            <person name="Xavier R.J."/>
            <person name="Alm E.J."/>
        </authorList>
    </citation>
    <scope>NUCLEOTIDE SEQUENCE [LARGE SCALE GENOMIC DNA]</scope>
    <source>
        <strain evidence="1 2">BIOML-A10</strain>
    </source>
</reference>
<organism evidence="1 2">
    <name type="scientific">Bacteroides salyersiae</name>
    <dbReference type="NCBI Taxonomy" id="291644"/>
    <lineage>
        <taxon>Bacteria</taxon>
        <taxon>Pseudomonadati</taxon>
        <taxon>Bacteroidota</taxon>
        <taxon>Bacteroidia</taxon>
        <taxon>Bacteroidales</taxon>
        <taxon>Bacteroidaceae</taxon>
        <taxon>Bacteroides</taxon>
    </lineage>
</organism>
<gene>
    <name evidence="1" type="ORF">F3F73_06225</name>
</gene>
<protein>
    <submittedName>
        <fullName evidence="1">Uncharacterized protein</fullName>
    </submittedName>
</protein>
<dbReference type="RefSeq" id="WP_130058356.1">
    <property type="nucleotide sequence ID" value="NZ_RCXT01000003.1"/>
</dbReference>
<evidence type="ECO:0000313" key="2">
    <source>
        <dbReference type="Proteomes" id="UP000422221"/>
    </source>
</evidence>
<evidence type="ECO:0000313" key="1">
    <source>
        <dbReference type="EMBL" id="KAA3767988.1"/>
    </source>
</evidence>
<comment type="caution">
    <text evidence="1">The sequence shown here is derived from an EMBL/GenBank/DDBJ whole genome shotgun (WGS) entry which is preliminary data.</text>
</comment>
<dbReference type="EMBL" id="VWMK01000004">
    <property type="protein sequence ID" value="KAA3767988.1"/>
    <property type="molecule type" value="Genomic_DNA"/>
</dbReference>
<dbReference type="Proteomes" id="UP000422221">
    <property type="component" value="Unassembled WGS sequence"/>
</dbReference>
<proteinExistence type="predicted"/>